<comment type="caution">
    <text evidence="6">The sequence shown here is derived from an EMBL/GenBank/DDBJ whole genome shotgun (WGS) entry which is preliminary data.</text>
</comment>
<keyword evidence="4" id="KW-0175">Coiled coil</keyword>
<dbReference type="STRING" id="1802660.A2735_02060"/>
<dbReference type="InterPro" id="IPR036191">
    <property type="entry name" value="RRF_sf"/>
</dbReference>
<dbReference type="GO" id="GO:0006415">
    <property type="term" value="P:translational termination"/>
    <property type="evidence" value="ECO:0007669"/>
    <property type="project" value="UniProtKB-UniRule"/>
</dbReference>
<dbReference type="PANTHER" id="PTHR20982:SF3">
    <property type="entry name" value="MITOCHONDRIAL RIBOSOME RECYCLING FACTOR PSEUDO 1"/>
    <property type="match status" value="1"/>
</dbReference>
<dbReference type="GO" id="GO:0043023">
    <property type="term" value="F:ribosomal large subunit binding"/>
    <property type="evidence" value="ECO:0007669"/>
    <property type="project" value="TreeGrafter"/>
</dbReference>
<dbReference type="Pfam" id="PF01765">
    <property type="entry name" value="RRF"/>
    <property type="match status" value="1"/>
</dbReference>
<evidence type="ECO:0000256" key="2">
    <source>
        <dbReference type="ARBA" id="ARBA00022917"/>
    </source>
</evidence>
<dbReference type="SUPFAM" id="SSF55194">
    <property type="entry name" value="Ribosome recycling factor, RRF"/>
    <property type="match status" value="1"/>
</dbReference>
<dbReference type="Gene3D" id="3.30.1360.40">
    <property type="match status" value="1"/>
</dbReference>
<dbReference type="EMBL" id="MGJA01000012">
    <property type="protein sequence ID" value="OGM97496.1"/>
    <property type="molecule type" value="Genomic_DNA"/>
</dbReference>
<gene>
    <name evidence="3" type="primary">frr</name>
    <name evidence="6" type="ORF">A2735_02060</name>
</gene>
<comment type="function">
    <text evidence="3">Responsible for the release of ribosomes from messenger RNA at the termination of protein biosynthesis. May increase the efficiency of translation by recycling ribosomes from one round of translation to another.</text>
</comment>
<dbReference type="PANTHER" id="PTHR20982">
    <property type="entry name" value="RIBOSOME RECYCLING FACTOR"/>
    <property type="match status" value="1"/>
</dbReference>
<feature type="domain" description="Ribosome recycling factor" evidence="5">
    <location>
        <begin position="28"/>
        <end position="190"/>
    </location>
</feature>
<protein>
    <recommendedName>
        <fullName evidence="3">Ribosome-recycling factor</fullName>
        <shortName evidence="3">RRF</shortName>
    </recommendedName>
    <alternativeName>
        <fullName evidence="3">Ribosome-releasing factor</fullName>
    </alternativeName>
</protein>
<dbReference type="CDD" id="cd00520">
    <property type="entry name" value="RRF"/>
    <property type="match status" value="1"/>
</dbReference>
<name>A0A1F8E9F1_9BACT</name>
<evidence type="ECO:0000256" key="3">
    <source>
        <dbReference type="HAMAP-Rule" id="MF_00040"/>
    </source>
</evidence>
<keyword evidence="2 3" id="KW-0648">Protein biosynthesis</keyword>
<comment type="similarity">
    <text evidence="1 3">Belongs to the RRF family.</text>
</comment>
<dbReference type="Gene3D" id="1.10.132.20">
    <property type="entry name" value="Ribosome-recycling factor"/>
    <property type="match status" value="1"/>
</dbReference>
<proteinExistence type="inferred from homology"/>
<feature type="coiled-coil region" evidence="4">
    <location>
        <begin position="157"/>
        <end position="191"/>
    </location>
</feature>
<sequence>MSDFYYLVYKELIASRKKDFDSALEMAKMEAASIRTGRANPSLVEDIQVEYLGARSRVKELASISAPEPRVIVIQPWDATVVPLIEKAIRESSLGLNPANDGHTIRLTIPPLNEERRKEFTKILHQKIEEVRIRIRQTREDILKKVQTAVKEKTAREDEAFKAKDELQKIVDDLQKKIDEMVKKKEQELMTS</sequence>
<dbReference type="NCBIfam" id="TIGR00496">
    <property type="entry name" value="frr"/>
    <property type="match status" value="1"/>
</dbReference>
<dbReference type="GO" id="GO:0005737">
    <property type="term" value="C:cytoplasm"/>
    <property type="evidence" value="ECO:0007669"/>
    <property type="project" value="UniProtKB-SubCell"/>
</dbReference>
<evidence type="ECO:0000259" key="5">
    <source>
        <dbReference type="Pfam" id="PF01765"/>
    </source>
</evidence>
<organism evidence="6 7">
    <name type="scientific">Candidatus Yanofskybacteria bacterium RIFCSPHIGHO2_01_FULL_41_21</name>
    <dbReference type="NCBI Taxonomy" id="1802660"/>
    <lineage>
        <taxon>Bacteria</taxon>
        <taxon>Candidatus Yanofskyibacteriota</taxon>
    </lineage>
</organism>
<accession>A0A1F8E9F1</accession>
<evidence type="ECO:0000313" key="7">
    <source>
        <dbReference type="Proteomes" id="UP000178520"/>
    </source>
</evidence>
<evidence type="ECO:0000256" key="4">
    <source>
        <dbReference type="SAM" id="Coils"/>
    </source>
</evidence>
<comment type="subcellular location">
    <subcellularLocation>
        <location evidence="3">Cytoplasm</location>
    </subcellularLocation>
</comment>
<evidence type="ECO:0000313" key="6">
    <source>
        <dbReference type="EMBL" id="OGM97496.1"/>
    </source>
</evidence>
<dbReference type="FunFam" id="3.30.1360.40:FF:000001">
    <property type="entry name" value="Ribosome-recycling factor"/>
    <property type="match status" value="1"/>
</dbReference>
<evidence type="ECO:0000256" key="1">
    <source>
        <dbReference type="ARBA" id="ARBA00005912"/>
    </source>
</evidence>
<dbReference type="AlphaFoldDB" id="A0A1F8E9F1"/>
<keyword evidence="3" id="KW-0963">Cytoplasm</keyword>
<dbReference type="InterPro" id="IPR023584">
    <property type="entry name" value="Ribosome_recyc_fac_dom"/>
</dbReference>
<dbReference type="HAMAP" id="MF_00040">
    <property type="entry name" value="RRF"/>
    <property type="match status" value="1"/>
</dbReference>
<dbReference type="Proteomes" id="UP000178520">
    <property type="component" value="Unassembled WGS sequence"/>
</dbReference>
<dbReference type="InterPro" id="IPR002661">
    <property type="entry name" value="Ribosome_recyc_fac"/>
</dbReference>
<reference evidence="6 7" key="1">
    <citation type="journal article" date="2016" name="Nat. Commun.">
        <title>Thousands of microbial genomes shed light on interconnected biogeochemical processes in an aquifer system.</title>
        <authorList>
            <person name="Anantharaman K."/>
            <person name="Brown C.T."/>
            <person name="Hug L.A."/>
            <person name="Sharon I."/>
            <person name="Castelle C.J."/>
            <person name="Probst A.J."/>
            <person name="Thomas B.C."/>
            <person name="Singh A."/>
            <person name="Wilkins M.J."/>
            <person name="Karaoz U."/>
            <person name="Brodie E.L."/>
            <person name="Williams K.H."/>
            <person name="Hubbard S.S."/>
            <person name="Banfield J.F."/>
        </authorList>
    </citation>
    <scope>NUCLEOTIDE SEQUENCE [LARGE SCALE GENOMIC DNA]</scope>
</reference>